<feature type="transmembrane region" description="Helical" evidence="2">
    <location>
        <begin position="6"/>
        <end position="28"/>
    </location>
</feature>
<dbReference type="GO" id="GO:0032981">
    <property type="term" value="P:mitochondrial respiratory chain complex I assembly"/>
    <property type="evidence" value="ECO:0007669"/>
    <property type="project" value="TreeGrafter"/>
</dbReference>
<keyword evidence="2" id="KW-0472">Membrane</keyword>
<dbReference type="GO" id="GO:0005739">
    <property type="term" value="C:mitochondrion"/>
    <property type="evidence" value="ECO:0007669"/>
    <property type="project" value="TreeGrafter"/>
</dbReference>
<feature type="compositionally biased region" description="Polar residues" evidence="1">
    <location>
        <begin position="144"/>
        <end position="154"/>
    </location>
</feature>
<name>A0AAX7TJ98_ASTCA</name>
<accession>A0AAX7TJ98</accession>
<keyword evidence="2" id="KW-1133">Transmembrane helix</keyword>
<keyword evidence="4" id="KW-1185">Reference proteome</keyword>
<reference evidence="4" key="2">
    <citation type="submission" date="2023-03" db="EMBL/GenBank/DDBJ databases">
        <authorList>
            <consortium name="Wellcome Sanger Institute Data Sharing"/>
        </authorList>
    </citation>
    <scope>NUCLEOTIDE SEQUENCE [LARGE SCALE GENOMIC DNA]</scope>
</reference>
<keyword evidence="2" id="KW-0812">Transmembrane</keyword>
<protein>
    <submittedName>
        <fullName evidence="3">NADH:ubiquinone oxidoreductase complex assembly factor 2</fullName>
    </submittedName>
</protein>
<dbReference type="InterPro" id="IPR052618">
    <property type="entry name" value="ComplexI_NDUFA12"/>
</dbReference>
<dbReference type="PANTHER" id="PTHR32470">
    <property type="entry name" value="ADH DEHYDROGENASE [UBIQUINONE] 1 ALPHA SUBCOMPLEX ASSEMBLY FACTOR 2"/>
    <property type="match status" value="1"/>
</dbReference>
<evidence type="ECO:0000313" key="4">
    <source>
        <dbReference type="Proteomes" id="UP000265100"/>
    </source>
</evidence>
<evidence type="ECO:0000313" key="3">
    <source>
        <dbReference type="Ensembl" id="ENSACLP00000056435.1"/>
    </source>
</evidence>
<sequence>MHRCWASLSHSCFLMLSFFFFSLLLFFFPGRIVRAKRIVEAANAKEYEYMEGSIPMEWDDGVGGRGCEKAWIRGRRKEPPSIEELLKNESNREQIKTKAKEVEEKDRALLAKEYKEGLVATPARTVAKGHAAATSFDKQEFNEEPTSTANTFQPGSWMPTSKKD</sequence>
<evidence type="ECO:0000256" key="2">
    <source>
        <dbReference type="SAM" id="Phobius"/>
    </source>
</evidence>
<dbReference type="Proteomes" id="UP000265100">
    <property type="component" value="Chromosome 12"/>
</dbReference>
<dbReference type="AlphaFoldDB" id="A0AAX7TJ98"/>
<organism evidence="3 4">
    <name type="scientific">Astatotilapia calliptera</name>
    <name type="common">Eastern happy</name>
    <name type="synonym">Chromis callipterus</name>
    <dbReference type="NCBI Taxonomy" id="8154"/>
    <lineage>
        <taxon>Eukaryota</taxon>
        <taxon>Metazoa</taxon>
        <taxon>Chordata</taxon>
        <taxon>Craniata</taxon>
        <taxon>Vertebrata</taxon>
        <taxon>Euteleostomi</taxon>
        <taxon>Actinopterygii</taxon>
        <taxon>Neopterygii</taxon>
        <taxon>Teleostei</taxon>
        <taxon>Neoteleostei</taxon>
        <taxon>Acanthomorphata</taxon>
        <taxon>Ovalentaria</taxon>
        <taxon>Cichlomorphae</taxon>
        <taxon>Cichliformes</taxon>
        <taxon>Cichlidae</taxon>
        <taxon>African cichlids</taxon>
        <taxon>Pseudocrenilabrinae</taxon>
        <taxon>Haplochromini</taxon>
        <taxon>Astatotilapia</taxon>
    </lineage>
</organism>
<reference evidence="3" key="3">
    <citation type="submission" date="2025-08" db="UniProtKB">
        <authorList>
            <consortium name="Ensembl"/>
        </authorList>
    </citation>
    <scope>IDENTIFICATION</scope>
</reference>
<reference evidence="3" key="4">
    <citation type="submission" date="2025-09" db="UniProtKB">
        <authorList>
            <consortium name="Ensembl"/>
        </authorList>
    </citation>
    <scope>IDENTIFICATION</scope>
</reference>
<reference evidence="3 4" key="1">
    <citation type="submission" date="2018-05" db="EMBL/GenBank/DDBJ databases">
        <authorList>
            <person name="Datahose"/>
        </authorList>
    </citation>
    <scope>NUCLEOTIDE SEQUENCE</scope>
</reference>
<proteinExistence type="predicted"/>
<feature type="region of interest" description="Disordered" evidence="1">
    <location>
        <begin position="135"/>
        <end position="164"/>
    </location>
</feature>
<dbReference type="Ensembl" id="ENSACLT00000049987.1">
    <property type="protein sequence ID" value="ENSACLP00000056435.1"/>
    <property type="gene ID" value="ENSACLG00000029976.1"/>
</dbReference>
<dbReference type="PANTHER" id="PTHR32470:SF2">
    <property type="entry name" value="NADH DEHYDROGENASE [UBIQUINONE] 1 ALPHA SUBCOMPLEX ASSEMBLY FACTOR 2"/>
    <property type="match status" value="1"/>
</dbReference>
<evidence type="ECO:0000256" key="1">
    <source>
        <dbReference type="SAM" id="MobiDB-lite"/>
    </source>
</evidence>
<dbReference type="GeneTree" id="ENSGT00390000002743"/>